<evidence type="ECO:0008006" key="3">
    <source>
        <dbReference type="Google" id="ProtNLM"/>
    </source>
</evidence>
<reference evidence="1 2" key="1">
    <citation type="submission" date="2016-03" db="EMBL/GenBank/DDBJ databases">
        <title>EvidentialGene: Evidence-directed Construction of Genes on Genomes.</title>
        <authorList>
            <person name="Gilbert D.G."/>
            <person name="Choi J.-H."/>
            <person name="Mockaitis K."/>
            <person name="Colbourne J."/>
            <person name="Pfrender M."/>
        </authorList>
    </citation>
    <scope>NUCLEOTIDE SEQUENCE [LARGE SCALE GENOMIC DNA]</scope>
    <source>
        <strain evidence="1 2">Xinb3</strain>
        <tissue evidence="1">Complete organism</tissue>
    </source>
</reference>
<comment type="caution">
    <text evidence="1">The sequence shown here is derived from an EMBL/GenBank/DDBJ whole genome shotgun (WGS) entry which is preliminary data.</text>
</comment>
<sequence length="92" mass="10233">TDLFGGVRDCFKPTSNLTARISLLEITAALMAVKPNKPPGTDGIPFEFYVEFWDVIAPHFLDMFNHILERESLSQAAFSLILKSSGCSIVRE</sequence>
<dbReference type="EMBL" id="LRGB01009340">
    <property type="protein sequence ID" value="KZS00600.1"/>
    <property type="molecule type" value="Genomic_DNA"/>
</dbReference>
<keyword evidence="2" id="KW-1185">Reference proteome</keyword>
<protein>
    <recommendedName>
        <fullName evidence="3">Reverse transcriptase domain-containing protein</fullName>
    </recommendedName>
</protein>
<evidence type="ECO:0000313" key="2">
    <source>
        <dbReference type="Proteomes" id="UP000076858"/>
    </source>
</evidence>
<dbReference type="OrthoDB" id="6365292at2759"/>
<dbReference type="AlphaFoldDB" id="A0A164HVD8"/>
<gene>
    <name evidence="1" type="ORF">APZ42_003045</name>
</gene>
<feature type="non-terminal residue" evidence="1">
    <location>
        <position position="1"/>
    </location>
</feature>
<dbReference type="Proteomes" id="UP000076858">
    <property type="component" value="Unassembled WGS sequence"/>
</dbReference>
<proteinExistence type="predicted"/>
<name>A0A164HVD8_9CRUS</name>
<accession>A0A164HVD8</accession>
<organism evidence="1 2">
    <name type="scientific">Daphnia magna</name>
    <dbReference type="NCBI Taxonomy" id="35525"/>
    <lineage>
        <taxon>Eukaryota</taxon>
        <taxon>Metazoa</taxon>
        <taxon>Ecdysozoa</taxon>
        <taxon>Arthropoda</taxon>
        <taxon>Crustacea</taxon>
        <taxon>Branchiopoda</taxon>
        <taxon>Diplostraca</taxon>
        <taxon>Cladocera</taxon>
        <taxon>Anomopoda</taxon>
        <taxon>Daphniidae</taxon>
        <taxon>Daphnia</taxon>
    </lineage>
</organism>
<evidence type="ECO:0000313" key="1">
    <source>
        <dbReference type="EMBL" id="KZS00600.1"/>
    </source>
</evidence>